<comment type="similarity">
    <text evidence="1">Belongs to the cytochrome P450 family.</text>
</comment>
<dbReference type="EMBL" id="JBHSQO010000015">
    <property type="protein sequence ID" value="MFC6090959.1"/>
    <property type="molecule type" value="Genomic_DNA"/>
</dbReference>
<keyword evidence="6" id="KW-0503">Monooxygenase</keyword>
<sequence>MTASPKTGDAGKRGVPGRLPVLGHTAALLRQRLAFTARLSEYGPVVRVYLGGLPLHVVTTAELADRVLVDEVFEKGIFVDKLRRAFGDGLVSTNGDFHRRQRRMIQPAFHRRFLVRYSETMTSLAGELANSWRDGLPVHVDRAMQDLAISVVGRTLFSTDFDARISAEVREHTPTLIRLGVVRALSPAVLERLPIRANRRFDEAVSHVHRVVDEVIGSSCGDRDDLLSVLLSARDGDTGEPMGAHQVRDHVVTLLTAGSETTGTALSWLFHELARHPEVAERLHAEVDRVLDGRPATIDDLRSLPYTRRVVDEVLRVYPLWLMLRRTAGAVRLGDVELPAGAEVGFSPHALHHDPRYHDRPGEFDPDRWLPERAATVPKGAYVPFAGGLHHCPGHAFAQMEIALVAATVAARWRLVPVPGKPVRPRVNGLLYPNRLPMTPRSRSRSRWR</sequence>
<evidence type="ECO:0000313" key="7">
    <source>
        <dbReference type="EMBL" id="MFC6090959.1"/>
    </source>
</evidence>
<dbReference type="CDD" id="cd11049">
    <property type="entry name" value="CYP170A1-like"/>
    <property type="match status" value="1"/>
</dbReference>
<dbReference type="InterPro" id="IPR001128">
    <property type="entry name" value="Cyt_P450"/>
</dbReference>
<comment type="caution">
    <text evidence="7">The sequence shown here is derived from an EMBL/GenBank/DDBJ whole genome shotgun (WGS) entry which is preliminary data.</text>
</comment>
<name>A0ABW1P7J3_9PSEU</name>
<evidence type="ECO:0000256" key="6">
    <source>
        <dbReference type="ARBA" id="ARBA00023033"/>
    </source>
</evidence>
<keyword evidence="2" id="KW-0349">Heme</keyword>
<dbReference type="SUPFAM" id="SSF48264">
    <property type="entry name" value="Cytochrome P450"/>
    <property type="match status" value="1"/>
</dbReference>
<dbReference type="Pfam" id="PF00067">
    <property type="entry name" value="p450"/>
    <property type="match status" value="1"/>
</dbReference>
<dbReference type="PRINTS" id="PR00385">
    <property type="entry name" value="P450"/>
</dbReference>
<dbReference type="RefSeq" id="WP_380637162.1">
    <property type="nucleotide sequence ID" value="NZ_JBHSQO010000015.1"/>
</dbReference>
<evidence type="ECO:0000256" key="3">
    <source>
        <dbReference type="ARBA" id="ARBA00022723"/>
    </source>
</evidence>
<evidence type="ECO:0000256" key="4">
    <source>
        <dbReference type="ARBA" id="ARBA00023002"/>
    </source>
</evidence>
<dbReference type="PANTHER" id="PTHR24291">
    <property type="entry name" value="CYTOCHROME P450 FAMILY 4"/>
    <property type="match status" value="1"/>
</dbReference>
<dbReference type="InterPro" id="IPR050196">
    <property type="entry name" value="Cytochrome_P450_Monoox"/>
</dbReference>
<dbReference type="PANTHER" id="PTHR24291:SF50">
    <property type="entry name" value="BIFUNCTIONAL ALBAFLAVENONE MONOOXYGENASE_TERPENE SYNTHASE"/>
    <property type="match status" value="1"/>
</dbReference>
<keyword evidence="3" id="KW-0479">Metal-binding</keyword>
<reference evidence="8" key="1">
    <citation type="journal article" date="2019" name="Int. J. Syst. Evol. Microbiol.">
        <title>The Global Catalogue of Microorganisms (GCM) 10K type strain sequencing project: providing services to taxonomists for standard genome sequencing and annotation.</title>
        <authorList>
            <consortium name="The Broad Institute Genomics Platform"/>
            <consortium name="The Broad Institute Genome Sequencing Center for Infectious Disease"/>
            <person name="Wu L."/>
            <person name="Ma J."/>
        </authorList>
    </citation>
    <scope>NUCLEOTIDE SEQUENCE [LARGE SCALE GENOMIC DNA]</scope>
    <source>
        <strain evidence="8">CGMCC 4.7246</strain>
    </source>
</reference>
<accession>A0ABW1P7J3</accession>
<organism evidence="7 8">
    <name type="scientific">Saccharothrix lopnurensis</name>
    <dbReference type="NCBI Taxonomy" id="1670621"/>
    <lineage>
        <taxon>Bacteria</taxon>
        <taxon>Bacillati</taxon>
        <taxon>Actinomycetota</taxon>
        <taxon>Actinomycetes</taxon>
        <taxon>Pseudonocardiales</taxon>
        <taxon>Pseudonocardiaceae</taxon>
        <taxon>Saccharothrix</taxon>
    </lineage>
</organism>
<dbReference type="InterPro" id="IPR002401">
    <property type="entry name" value="Cyt_P450_E_grp-I"/>
</dbReference>
<dbReference type="PRINTS" id="PR00463">
    <property type="entry name" value="EP450I"/>
</dbReference>
<dbReference type="InterPro" id="IPR036396">
    <property type="entry name" value="Cyt_P450_sf"/>
</dbReference>
<evidence type="ECO:0000256" key="2">
    <source>
        <dbReference type="ARBA" id="ARBA00022617"/>
    </source>
</evidence>
<evidence type="ECO:0000256" key="1">
    <source>
        <dbReference type="ARBA" id="ARBA00010617"/>
    </source>
</evidence>
<evidence type="ECO:0000313" key="8">
    <source>
        <dbReference type="Proteomes" id="UP001596220"/>
    </source>
</evidence>
<evidence type="ECO:0000256" key="5">
    <source>
        <dbReference type="ARBA" id="ARBA00023004"/>
    </source>
</evidence>
<proteinExistence type="inferred from homology"/>
<keyword evidence="4" id="KW-0560">Oxidoreductase</keyword>
<keyword evidence="8" id="KW-1185">Reference proteome</keyword>
<dbReference type="Proteomes" id="UP001596220">
    <property type="component" value="Unassembled WGS sequence"/>
</dbReference>
<dbReference type="Gene3D" id="1.10.630.10">
    <property type="entry name" value="Cytochrome P450"/>
    <property type="match status" value="1"/>
</dbReference>
<keyword evidence="5" id="KW-0408">Iron</keyword>
<protein>
    <submittedName>
        <fullName evidence="7">Cytochrome P450</fullName>
    </submittedName>
</protein>
<gene>
    <name evidence="7" type="ORF">ACFP3R_16900</name>
</gene>